<dbReference type="EMBL" id="HBUF01012329">
    <property type="protein sequence ID" value="CAG6608606.1"/>
    <property type="molecule type" value="Transcribed_RNA"/>
</dbReference>
<reference evidence="2" key="1">
    <citation type="submission" date="2021-05" db="EMBL/GenBank/DDBJ databases">
        <authorList>
            <person name="Alioto T."/>
            <person name="Alioto T."/>
            <person name="Gomez Garrido J."/>
        </authorList>
    </citation>
    <scope>NUCLEOTIDE SEQUENCE</scope>
</reference>
<evidence type="ECO:0000313" key="2">
    <source>
        <dbReference type="EMBL" id="CAG6608606.1"/>
    </source>
</evidence>
<accession>A0A8D8LGE4</accession>
<proteinExistence type="predicted"/>
<keyword evidence="1" id="KW-1133">Transmembrane helix</keyword>
<name>A0A8D8LGE4_9HEMI</name>
<keyword evidence="1" id="KW-0472">Membrane</keyword>
<organism evidence="2">
    <name type="scientific">Cacopsylla melanoneura</name>
    <dbReference type="NCBI Taxonomy" id="428564"/>
    <lineage>
        <taxon>Eukaryota</taxon>
        <taxon>Metazoa</taxon>
        <taxon>Ecdysozoa</taxon>
        <taxon>Arthropoda</taxon>
        <taxon>Hexapoda</taxon>
        <taxon>Insecta</taxon>
        <taxon>Pterygota</taxon>
        <taxon>Neoptera</taxon>
        <taxon>Paraneoptera</taxon>
        <taxon>Hemiptera</taxon>
        <taxon>Sternorrhyncha</taxon>
        <taxon>Psylloidea</taxon>
        <taxon>Psyllidae</taxon>
        <taxon>Psyllinae</taxon>
        <taxon>Cacopsylla</taxon>
    </lineage>
</organism>
<feature type="transmembrane region" description="Helical" evidence="1">
    <location>
        <begin position="37"/>
        <end position="57"/>
    </location>
</feature>
<evidence type="ECO:0000256" key="1">
    <source>
        <dbReference type="SAM" id="Phobius"/>
    </source>
</evidence>
<keyword evidence="1" id="KW-0812">Transmembrane</keyword>
<protein>
    <submittedName>
        <fullName evidence="2">Uncharacterized protein</fullName>
    </submittedName>
</protein>
<sequence length="108" mass="12736">MHVSFGVGMTYMKAMNSALSTLSRHLFSPNHSFIHRYFFPFKLYWFCLILFFSRSFYVSQSSRPDHASLYYHSSSKIYSKQYKTWDFVIIDVISNSPQLNAKLIFAAH</sequence>
<dbReference type="AlphaFoldDB" id="A0A8D8LGE4"/>